<reference evidence="2 3" key="1">
    <citation type="submission" date="2019-08" db="EMBL/GenBank/DDBJ databases">
        <authorList>
            <person name="Peeters C."/>
        </authorList>
    </citation>
    <scope>NUCLEOTIDE SEQUENCE [LARGE SCALE GENOMIC DNA]</scope>
    <source>
        <strain evidence="2 3">LMG 31111</strain>
    </source>
</reference>
<dbReference type="AlphaFoldDB" id="A0A5E4XNG6"/>
<sequence length="178" mass="19635">MPAGLFNVRDLPARTVSMQREDALPFILLALVVLAGIVYGAVRLYAAVSLRFGTLAAVATIAVCVLIAVWLAGDAVRRYRAVHGVRRDGKRLVSVVGEWGELTLDADRKMGTIRVNGHETRFVFSDVSSAHPVSEGGRWWLVLELAHNAQANWRVPMPGRSLAQRWAKIFRLASAHRL</sequence>
<feature type="transmembrane region" description="Helical" evidence="1">
    <location>
        <begin position="23"/>
        <end position="46"/>
    </location>
</feature>
<dbReference type="EMBL" id="CABPSE010000015">
    <property type="protein sequence ID" value="VVE37826.1"/>
    <property type="molecule type" value="Genomic_DNA"/>
</dbReference>
<organism evidence="2 3">
    <name type="scientific">Pandoraea communis</name>
    <dbReference type="NCBI Taxonomy" id="2508297"/>
    <lineage>
        <taxon>Bacteria</taxon>
        <taxon>Pseudomonadati</taxon>
        <taxon>Pseudomonadota</taxon>
        <taxon>Betaproteobacteria</taxon>
        <taxon>Burkholderiales</taxon>
        <taxon>Burkholderiaceae</taxon>
        <taxon>Pandoraea</taxon>
    </lineage>
</organism>
<name>A0A5E4XNG6_9BURK</name>
<keyword evidence="1" id="KW-0472">Membrane</keyword>
<evidence type="ECO:0000313" key="2">
    <source>
        <dbReference type="EMBL" id="VVE37826.1"/>
    </source>
</evidence>
<gene>
    <name evidence="2" type="ORF">PCO31111_04008</name>
</gene>
<proteinExistence type="predicted"/>
<dbReference type="Proteomes" id="UP000383971">
    <property type="component" value="Unassembled WGS sequence"/>
</dbReference>
<keyword evidence="3" id="KW-1185">Reference proteome</keyword>
<evidence type="ECO:0000313" key="3">
    <source>
        <dbReference type="Proteomes" id="UP000383971"/>
    </source>
</evidence>
<keyword evidence="1" id="KW-0812">Transmembrane</keyword>
<feature type="transmembrane region" description="Helical" evidence="1">
    <location>
        <begin position="52"/>
        <end position="73"/>
    </location>
</feature>
<protein>
    <submittedName>
        <fullName evidence="2">Membrane protein</fullName>
    </submittedName>
</protein>
<accession>A0A5E4XNG6</accession>
<evidence type="ECO:0000256" key="1">
    <source>
        <dbReference type="SAM" id="Phobius"/>
    </source>
</evidence>
<keyword evidence="1" id="KW-1133">Transmembrane helix</keyword>